<organism evidence="2 3">
    <name type="scientific">Stappia taiwanensis</name>
    <dbReference type="NCBI Taxonomy" id="992267"/>
    <lineage>
        <taxon>Bacteria</taxon>
        <taxon>Pseudomonadati</taxon>
        <taxon>Pseudomonadota</taxon>
        <taxon>Alphaproteobacteria</taxon>
        <taxon>Hyphomicrobiales</taxon>
        <taxon>Stappiaceae</taxon>
        <taxon>Stappia</taxon>
    </lineage>
</organism>
<dbReference type="Proteomes" id="UP000559404">
    <property type="component" value="Unassembled WGS sequence"/>
</dbReference>
<accession>A0A838XW16</accession>
<reference evidence="2 3" key="1">
    <citation type="submission" date="2020-07" db="EMBL/GenBank/DDBJ databases">
        <authorList>
            <person name="Li M."/>
        </authorList>
    </citation>
    <scope>NUCLEOTIDE SEQUENCE [LARGE SCALE GENOMIC DNA]</scope>
    <source>
        <strain evidence="2 3">DSM 23284</strain>
    </source>
</reference>
<name>A0A838XW16_9HYPH</name>
<sequence>MSKDLPFASLAVNAVLVMALLAVLIYGFLTYLDPVFVYTYASSMRFCG</sequence>
<gene>
    <name evidence="2" type="ORF">H1W37_13545</name>
</gene>
<proteinExistence type="predicted"/>
<keyword evidence="1" id="KW-0472">Membrane</keyword>
<evidence type="ECO:0000313" key="3">
    <source>
        <dbReference type="Proteomes" id="UP000559404"/>
    </source>
</evidence>
<protein>
    <submittedName>
        <fullName evidence="2">Uncharacterized protein</fullName>
    </submittedName>
</protein>
<dbReference type="EMBL" id="JACEON010000012">
    <property type="protein sequence ID" value="MBA4612686.1"/>
    <property type="molecule type" value="Genomic_DNA"/>
</dbReference>
<dbReference type="AlphaFoldDB" id="A0A838XW16"/>
<evidence type="ECO:0000313" key="2">
    <source>
        <dbReference type="EMBL" id="MBA4612686.1"/>
    </source>
</evidence>
<evidence type="ECO:0000256" key="1">
    <source>
        <dbReference type="SAM" id="Phobius"/>
    </source>
</evidence>
<reference evidence="2 3" key="2">
    <citation type="submission" date="2020-08" db="EMBL/GenBank/DDBJ databases">
        <title>Stappia taiwanensis sp. nov., isolated from a coastal thermal spring.</title>
        <authorList>
            <person name="Kampfer P."/>
        </authorList>
    </citation>
    <scope>NUCLEOTIDE SEQUENCE [LARGE SCALE GENOMIC DNA]</scope>
    <source>
        <strain evidence="2 3">DSM 23284</strain>
    </source>
</reference>
<keyword evidence="3" id="KW-1185">Reference proteome</keyword>
<feature type="transmembrane region" description="Helical" evidence="1">
    <location>
        <begin position="7"/>
        <end position="29"/>
    </location>
</feature>
<comment type="caution">
    <text evidence="2">The sequence shown here is derived from an EMBL/GenBank/DDBJ whole genome shotgun (WGS) entry which is preliminary data.</text>
</comment>
<keyword evidence="1" id="KW-1133">Transmembrane helix</keyword>
<dbReference type="RefSeq" id="WP_181760869.1">
    <property type="nucleotide sequence ID" value="NZ_BMCR01000003.1"/>
</dbReference>
<keyword evidence="1" id="KW-0812">Transmembrane</keyword>